<reference evidence="2 3" key="1">
    <citation type="submission" date="2016-10" db="EMBL/GenBank/DDBJ databases">
        <authorList>
            <person name="de Groot N.N."/>
        </authorList>
    </citation>
    <scope>NUCLEOTIDE SEQUENCE [LARGE SCALE GENOMIC DNA]</scope>
    <source>
        <strain evidence="2 3">DSM 23126</strain>
    </source>
</reference>
<dbReference type="EMBL" id="FNNC01000001">
    <property type="protein sequence ID" value="SDW17671.1"/>
    <property type="molecule type" value="Genomic_DNA"/>
</dbReference>
<organism evidence="2 3">
    <name type="scientific">Marinococcus luteus</name>
    <dbReference type="NCBI Taxonomy" id="1122204"/>
    <lineage>
        <taxon>Bacteria</taxon>
        <taxon>Bacillati</taxon>
        <taxon>Bacillota</taxon>
        <taxon>Bacilli</taxon>
        <taxon>Bacillales</taxon>
        <taxon>Bacillaceae</taxon>
        <taxon>Marinococcus</taxon>
    </lineage>
</organism>
<dbReference type="RefSeq" id="WP_091611262.1">
    <property type="nucleotide sequence ID" value="NZ_FNNC01000001.1"/>
</dbReference>
<dbReference type="PANTHER" id="PTHR31302:SF32">
    <property type="entry name" value="PHOSPHOESTERASE"/>
    <property type="match status" value="1"/>
</dbReference>
<feature type="domain" description="Calcineurin-like phosphoesterase" evidence="1">
    <location>
        <begin position="47"/>
        <end position="196"/>
    </location>
</feature>
<dbReference type="GO" id="GO:0009245">
    <property type="term" value="P:lipid A biosynthetic process"/>
    <property type="evidence" value="ECO:0007669"/>
    <property type="project" value="TreeGrafter"/>
</dbReference>
<dbReference type="STRING" id="1122204.SAMN05421781_0723"/>
<dbReference type="GO" id="GO:0008758">
    <property type="term" value="F:UDP-2,3-diacylglucosamine hydrolase activity"/>
    <property type="evidence" value="ECO:0007669"/>
    <property type="project" value="TreeGrafter"/>
</dbReference>
<keyword evidence="3" id="KW-1185">Reference proteome</keyword>
<name>A0A1H2RE66_9BACI</name>
<dbReference type="Pfam" id="PF00149">
    <property type="entry name" value="Metallophos"/>
    <property type="match status" value="1"/>
</dbReference>
<dbReference type="Proteomes" id="UP000199488">
    <property type="component" value="Unassembled WGS sequence"/>
</dbReference>
<dbReference type="Gene3D" id="3.60.21.10">
    <property type="match status" value="1"/>
</dbReference>
<dbReference type="GO" id="GO:0016020">
    <property type="term" value="C:membrane"/>
    <property type="evidence" value="ECO:0007669"/>
    <property type="project" value="GOC"/>
</dbReference>
<dbReference type="PANTHER" id="PTHR31302">
    <property type="entry name" value="TRANSMEMBRANE PROTEIN WITH METALLOPHOSPHOESTERASE DOMAIN-RELATED"/>
    <property type="match status" value="1"/>
</dbReference>
<evidence type="ECO:0000313" key="3">
    <source>
        <dbReference type="Proteomes" id="UP000199488"/>
    </source>
</evidence>
<evidence type="ECO:0000313" key="2">
    <source>
        <dbReference type="EMBL" id="SDW17671.1"/>
    </source>
</evidence>
<dbReference type="SUPFAM" id="SSF56300">
    <property type="entry name" value="Metallo-dependent phosphatases"/>
    <property type="match status" value="1"/>
</dbReference>
<evidence type="ECO:0000259" key="1">
    <source>
        <dbReference type="Pfam" id="PF00149"/>
    </source>
</evidence>
<proteinExistence type="predicted"/>
<accession>A0A1H2RE66</accession>
<dbReference type="InterPro" id="IPR029052">
    <property type="entry name" value="Metallo-depent_PP-like"/>
</dbReference>
<gene>
    <name evidence="2" type="ORF">SAMN05421781_0723</name>
</gene>
<protein>
    <recommendedName>
        <fullName evidence="1">Calcineurin-like phosphoesterase domain-containing protein</fullName>
    </recommendedName>
</protein>
<dbReference type="AlphaFoldDB" id="A0A1H2RE66"/>
<sequence length="254" mass="29293">MKKWLLAPLLFSVLYAGRVLQETWQNKVRTHELEYKNLPPEVEGCSIFFITDIHRRRVSPALFRQFEQEPDLIIIGGDLAELGVPAERIRQNLRLLRSHARVVFVWGNHDLQVGRRWLRPLLHQEGIEILEKNVCTLNESDFTIASFGEERFYESYRNPAHVPDADLLIAHNPEAYYRYGPFSERAAYMLTGHTHGGQIRLFGWGPKLKGGWYDEKHQDLFISNGYGTTSIPMRHGAPAETHVFVLTSSHSDSE</sequence>
<dbReference type="InterPro" id="IPR004843">
    <property type="entry name" value="Calcineurin-like_PHP"/>
</dbReference>
<dbReference type="InterPro" id="IPR051158">
    <property type="entry name" value="Metallophosphoesterase_sf"/>
</dbReference>
<dbReference type="OrthoDB" id="9780884at2"/>